<gene>
    <name evidence="1" type="primary">Contig6668.g7136</name>
    <name evidence="1" type="ORF">STYLEM_12916</name>
</gene>
<dbReference type="Proteomes" id="UP000039865">
    <property type="component" value="Unassembled WGS sequence"/>
</dbReference>
<evidence type="ECO:0000313" key="2">
    <source>
        <dbReference type="Proteomes" id="UP000039865"/>
    </source>
</evidence>
<protein>
    <submittedName>
        <fullName evidence="1">Gas2 domain containing protein</fullName>
    </submittedName>
</protein>
<name>A0A078ANZ0_STYLE</name>
<proteinExistence type="predicted"/>
<dbReference type="InterPro" id="IPR036534">
    <property type="entry name" value="GAR_dom_sf"/>
</dbReference>
<organism evidence="1 2">
    <name type="scientific">Stylonychia lemnae</name>
    <name type="common">Ciliate</name>
    <dbReference type="NCBI Taxonomy" id="5949"/>
    <lineage>
        <taxon>Eukaryota</taxon>
        <taxon>Sar</taxon>
        <taxon>Alveolata</taxon>
        <taxon>Ciliophora</taxon>
        <taxon>Intramacronucleata</taxon>
        <taxon>Spirotrichea</taxon>
        <taxon>Stichotrichia</taxon>
        <taxon>Sporadotrichida</taxon>
        <taxon>Oxytrichidae</taxon>
        <taxon>Stylonychinae</taxon>
        <taxon>Stylonychia</taxon>
    </lineage>
</organism>
<dbReference type="GO" id="GO:0008017">
    <property type="term" value="F:microtubule binding"/>
    <property type="evidence" value="ECO:0007669"/>
    <property type="project" value="InterPro"/>
</dbReference>
<dbReference type="AlphaFoldDB" id="A0A078ANZ0"/>
<sequence length="189" mass="22185">MPEVTYEDEIMFDAEKQFHETLIYTGRYIPVEGDLLDQCLGDQINLKQYALPIVRVKQNKYLIGTELVILMKQGVLINVRIGRSLMRFEQYLSKVERLEKDKIKMEIKRRKVSCKIVILELLIKFGAPIETIERYQAMHDDEFPKIDITQSSINVSFIKNPEEPDQLELQATKNHLLDETLREEILVCQ</sequence>
<keyword evidence="2" id="KW-1185">Reference proteome</keyword>
<dbReference type="EMBL" id="CCKQ01012255">
    <property type="protein sequence ID" value="CDW83864.1"/>
    <property type="molecule type" value="Genomic_DNA"/>
</dbReference>
<accession>A0A078ANZ0</accession>
<dbReference type="SUPFAM" id="SSF143575">
    <property type="entry name" value="GAS2 domain-like"/>
    <property type="match status" value="1"/>
</dbReference>
<evidence type="ECO:0000313" key="1">
    <source>
        <dbReference type="EMBL" id="CDW83864.1"/>
    </source>
</evidence>
<reference evidence="1 2" key="1">
    <citation type="submission" date="2014-06" db="EMBL/GenBank/DDBJ databases">
        <authorList>
            <person name="Swart Estienne"/>
        </authorList>
    </citation>
    <scope>NUCLEOTIDE SEQUENCE [LARGE SCALE GENOMIC DNA]</scope>
    <source>
        <strain evidence="1 2">130c</strain>
    </source>
</reference>
<dbReference type="InParanoid" id="A0A078ANZ0"/>